<geneLocation type="plasmid" evidence="2 3">
    <name>unnamed02</name>
</geneLocation>
<keyword evidence="2" id="KW-0614">Plasmid</keyword>
<proteinExistence type="predicted"/>
<reference evidence="2 3" key="1">
    <citation type="submission" date="2023-11" db="EMBL/GenBank/DDBJ databases">
        <title>From the Deep-Sea to the Surface: Bacterial Genomes Isolated from the Moytirra Hydrothermal Vent Plume.</title>
        <authorList>
            <person name="Major S.R."/>
        </authorList>
    </citation>
    <scope>NUCLEOTIDE SEQUENCE [LARGE SCALE GENOMIC DNA]</scope>
    <source>
        <strain evidence="2 3">OXR-9</strain>
        <plasmid evidence="2 3">unnamed02</plasmid>
    </source>
</reference>
<evidence type="ECO:0008006" key="4">
    <source>
        <dbReference type="Google" id="ProtNLM"/>
    </source>
</evidence>
<evidence type="ECO:0000313" key="2">
    <source>
        <dbReference type="EMBL" id="WPZ23557.1"/>
    </source>
</evidence>
<protein>
    <recommendedName>
        <fullName evidence="4">DUF4189 domain-containing protein</fullName>
    </recommendedName>
</protein>
<sequence length="215" mass="23581">MKPFRFLTLASCLATMLATGAHAQSPEINFLGADKQIVKYQDFALTETQQSKLKKFSRDIEYFGGFAVNTENGAWGYSAGYFSQGVAEQTAIKICEGNARGRPCTLIAAVLPATVAPGTRNAFGFNKYKEEYYKSEFLPEVKRQRSGRYAAFAIGSRALGYDTNAKSADVAKLKARRNCEKAEARNLRGYVISVRNAVSAMDGQKCRVIEVIGPS</sequence>
<dbReference type="RefSeq" id="WP_322329924.1">
    <property type="nucleotide sequence ID" value="NZ_CP139727.1"/>
</dbReference>
<keyword evidence="1" id="KW-0732">Signal</keyword>
<gene>
    <name evidence="2" type="ORF">T7987_17785</name>
</gene>
<evidence type="ECO:0000313" key="3">
    <source>
        <dbReference type="Proteomes" id="UP001326567"/>
    </source>
</evidence>
<name>A0ABZ0V3W9_9RHOB</name>
<feature type="chain" id="PRO_5046606080" description="DUF4189 domain-containing protein" evidence="1">
    <location>
        <begin position="24"/>
        <end position="215"/>
    </location>
</feature>
<dbReference type="Proteomes" id="UP001326567">
    <property type="component" value="Plasmid unnamed02"/>
</dbReference>
<accession>A0ABZ0V3W9</accession>
<organism evidence="2 3">
    <name type="scientific">Sulfitobacter faviae</name>
    <dbReference type="NCBI Taxonomy" id="1775881"/>
    <lineage>
        <taxon>Bacteria</taxon>
        <taxon>Pseudomonadati</taxon>
        <taxon>Pseudomonadota</taxon>
        <taxon>Alphaproteobacteria</taxon>
        <taxon>Rhodobacterales</taxon>
        <taxon>Roseobacteraceae</taxon>
        <taxon>Sulfitobacter</taxon>
    </lineage>
</organism>
<keyword evidence="3" id="KW-1185">Reference proteome</keyword>
<evidence type="ECO:0000256" key="1">
    <source>
        <dbReference type="SAM" id="SignalP"/>
    </source>
</evidence>
<dbReference type="EMBL" id="CP139727">
    <property type="protein sequence ID" value="WPZ23557.1"/>
    <property type="molecule type" value="Genomic_DNA"/>
</dbReference>
<feature type="signal peptide" evidence="1">
    <location>
        <begin position="1"/>
        <end position="23"/>
    </location>
</feature>